<dbReference type="InterPro" id="IPR011006">
    <property type="entry name" value="CheY-like_superfamily"/>
</dbReference>
<dbReference type="EC" id="2.7.13.3" evidence="3"/>
<comment type="catalytic activity">
    <reaction evidence="1">
        <text>ATP + protein L-histidine = ADP + protein N-phospho-L-histidine.</text>
        <dbReference type="EC" id="2.7.13.3"/>
    </reaction>
</comment>
<keyword evidence="11" id="KW-0812">Transmembrane</keyword>
<dbReference type="SMART" id="SM00387">
    <property type="entry name" value="HATPase_c"/>
    <property type="match status" value="2"/>
</dbReference>
<dbReference type="InterPro" id="IPR005467">
    <property type="entry name" value="His_kinase_dom"/>
</dbReference>
<evidence type="ECO:0000256" key="9">
    <source>
        <dbReference type="ARBA" id="ARBA00023012"/>
    </source>
</evidence>
<dbReference type="InterPro" id="IPR010559">
    <property type="entry name" value="Sig_transdc_His_kin_internal"/>
</dbReference>
<keyword evidence="9" id="KW-0902">Two-component regulatory system</keyword>
<feature type="transmembrane region" description="Helical" evidence="11">
    <location>
        <begin position="202"/>
        <end position="220"/>
    </location>
</feature>
<dbReference type="InterPro" id="IPR011623">
    <property type="entry name" value="7TMR_DISM_rcpt_extracell_dom1"/>
</dbReference>
<evidence type="ECO:0000256" key="5">
    <source>
        <dbReference type="ARBA" id="ARBA00022679"/>
    </source>
</evidence>
<dbReference type="InterPro" id="IPR001789">
    <property type="entry name" value="Sig_transdc_resp-reg_receiver"/>
</dbReference>
<keyword evidence="11" id="KW-0472">Membrane</keyword>
<dbReference type="OrthoDB" id="9809348at2"/>
<feature type="transmembrane region" description="Helical" evidence="11">
    <location>
        <begin position="322"/>
        <end position="342"/>
    </location>
</feature>
<dbReference type="PRINTS" id="PR00344">
    <property type="entry name" value="BCTRLSENSOR"/>
</dbReference>
<keyword evidence="5" id="KW-0808">Transferase</keyword>
<evidence type="ECO:0000256" key="10">
    <source>
        <dbReference type="PROSITE-ProRule" id="PRU00169"/>
    </source>
</evidence>
<keyword evidence="11" id="KW-1133">Transmembrane helix</keyword>
<evidence type="ECO:0000256" key="1">
    <source>
        <dbReference type="ARBA" id="ARBA00000085"/>
    </source>
</evidence>
<dbReference type="Pfam" id="PF06580">
    <property type="entry name" value="His_kinase"/>
    <property type="match status" value="1"/>
</dbReference>
<name>A0A1Q5P050_9BACI</name>
<dbReference type="GO" id="GO:0005886">
    <property type="term" value="C:plasma membrane"/>
    <property type="evidence" value="ECO:0007669"/>
    <property type="project" value="UniProtKB-SubCell"/>
</dbReference>
<dbReference type="InterPro" id="IPR003661">
    <property type="entry name" value="HisK_dim/P_dom"/>
</dbReference>
<dbReference type="Pfam" id="PF00072">
    <property type="entry name" value="Response_reg"/>
    <property type="match status" value="1"/>
</dbReference>
<evidence type="ECO:0000259" key="12">
    <source>
        <dbReference type="PROSITE" id="PS50109"/>
    </source>
</evidence>
<dbReference type="InterPro" id="IPR008979">
    <property type="entry name" value="Galactose-bd-like_sf"/>
</dbReference>
<dbReference type="InterPro" id="IPR036097">
    <property type="entry name" value="HisK_dim/P_sf"/>
</dbReference>
<dbReference type="Gene3D" id="3.40.50.2300">
    <property type="match status" value="1"/>
</dbReference>
<dbReference type="InterPro" id="IPR003594">
    <property type="entry name" value="HATPase_dom"/>
</dbReference>
<evidence type="ECO:0000259" key="13">
    <source>
        <dbReference type="PROSITE" id="PS50110"/>
    </source>
</evidence>
<evidence type="ECO:0000256" key="11">
    <source>
        <dbReference type="SAM" id="Phobius"/>
    </source>
</evidence>
<dbReference type="SUPFAM" id="SSF52172">
    <property type="entry name" value="CheY-like"/>
    <property type="match status" value="1"/>
</dbReference>
<dbReference type="PANTHER" id="PTHR43047:SF72">
    <property type="entry name" value="OSMOSENSING HISTIDINE PROTEIN KINASE SLN1"/>
    <property type="match status" value="1"/>
</dbReference>
<evidence type="ECO:0000256" key="6">
    <source>
        <dbReference type="ARBA" id="ARBA00022741"/>
    </source>
</evidence>
<evidence type="ECO:0000313" key="14">
    <source>
        <dbReference type="EMBL" id="OKL35482.1"/>
    </source>
</evidence>
<comment type="caution">
    <text evidence="14">The sequence shown here is derived from an EMBL/GenBank/DDBJ whole genome shotgun (WGS) entry which is preliminary data.</text>
</comment>
<feature type="transmembrane region" description="Helical" evidence="11">
    <location>
        <begin position="297"/>
        <end position="316"/>
    </location>
</feature>
<dbReference type="EMBL" id="MRWQ01000021">
    <property type="protein sequence ID" value="OKL35482.1"/>
    <property type="molecule type" value="Genomic_DNA"/>
</dbReference>
<dbReference type="GO" id="GO:0000155">
    <property type="term" value="F:phosphorelay sensor kinase activity"/>
    <property type="evidence" value="ECO:0007669"/>
    <property type="project" value="InterPro"/>
</dbReference>
<dbReference type="InterPro" id="IPR036890">
    <property type="entry name" value="HATPase_C_sf"/>
</dbReference>
<sequence>MKEPKWLMVLCLLLFGGISIAYSFLLGQNETENLAEHGVLDLRGELFQEEVAMQLNGEWLFQKGVFVDPIDGDWSESLSQPIPHNWARDEQLDSPFGYGSYRLIILADQKENVIGLKTNSIRMAHGLFFNGELIGSSGVPGKTKESTKHGNTPYTVYVPLEKGENTIVLHVANYYYMAGGGLASPMYIGSQEAISSLRDRSLMHDWVVVTALLVMGLYLLGMYMQRKNDRSLLFFSLFCFAEMAFSGLHGEKVLYMIWPDLPYSFVLRMQLLSPVSGIVVLYFYLYYAFPAIRPKRMLYIGAGMGAVGAVYCFLSPSAVPYGLMIMTPLYSLLSYIYFIYILNAAFWRREEGAMYLLIGLIVFNIYSISHTANVLGLSVLDYFPLEVILFILMMALLLSLRFSNAFKKVDALSHELLKMDKYKDEFLAKTSHEFKTPVHGIMNIAESIVKDGENSLSKEQIENITLISATARRLSVLVNDMLDLSKLKRGELDVHILKVDVRGSVDLILDMYTFLIEEKKLIIVNDVPDNLPPVLADEVRFRQIMINLLDNAMKHTIHGMIRITAFEESGRLAISIEDTGEGIGAEQLNTIFEPYRQFHEATSYKGAGLGLSIVRQLLEVQGGSIKVASQKGEGSTFTFYLPVDSSAETKGKPANDPSERYMIHVPYESSGQSGPSILVVDDHDVNLKILIELLEGEGYTVTAVKSGEEAVQLISRKQVDLMIVDLMMPDMSGFGVCRHIRKRYSAIQLPILIVTASHHKEEKITAFHAGANDFLPKPFDLSEMKVRVANLVALKHAAAENATMEVAFLQSQIKPHFLFNVLNTIHALTYMDAEQARQVIDDLACYLRGSFDFHNTEQLVPIEKELELIQTYVSIEQARFRNKVRAVYDIPDELPLRLPPLLLQPLVENAIRHGISKRIEGGTVRLSITPEQDKWKIVIEDDGVGIPPEVLENISSSTIEGKGIGLKNINRRLQYISYAAWTITSELNKGTKIVITLQKETGL</sequence>
<evidence type="ECO:0000256" key="8">
    <source>
        <dbReference type="ARBA" id="ARBA00022840"/>
    </source>
</evidence>
<feature type="domain" description="Response regulatory" evidence="13">
    <location>
        <begin position="676"/>
        <end position="792"/>
    </location>
</feature>
<dbReference type="Gene3D" id="2.60.120.260">
    <property type="entry name" value="Galactose-binding domain-like"/>
    <property type="match status" value="1"/>
</dbReference>
<dbReference type="PROSITE" id="PS50109">
    <property type="entry name" value="HIS_KIN"/>
    <property type="match status" value="2"/>
</dbReference>
<dbReference type="FunFam" id="3.30.565.10:FF:000006">
    <property type="entry name" value="Sensor histidine kinase WalK"/>
    <property type="match status" value="1"/>
</dbReference>
<feature type="transmembrane region" description="Helical" evidence="11">
    <location>
        <begin position="232"/>
        <end position="249"/>
    </location>
</feature>
<evidence type="ECO:0000313" key="15">
    <source>
        <dbReference type="Proteomes" id="UP000186524"/>
    </source>
</evidence>
<feature type="transmembrane region" description="Helical" evidence="11">
    <location>
        <begin position="382"/>
        <end position="400"/>
    </location>
</feature>
<dbReference type="SMART" id="SM00448">
    <property type="entry name" value="REC"/>
    <property type="match status" value="1"/>
</dbReference>
<feature type="modified residue" description="4-aspartylphosphate" evidence="10">
    <location>
        <position position="725"/>
    </location>
</feature>
<feature type="domain" description="Histidine kinase" evidence="12">
    <location>
        <begin position="429"/>
        <end position="645"/>
    </location>
</feature>
<reference evidence="14 15" key="1">
    <citation type="submission" date="2016-12" db="EMBL/GenBank/DDBJ databases">
        <title>Domibacillus sp. SAOS 44 whole genome sequencing.</title>
        <authorList>
            <person name="Verma A."/>
            <person name="Krishnamurthi S."/>
        </authorList>
    </citation>
    <scope>NUCLEOTIDE SEQUENCE [LARGE SCALE GENOMIC DNA]</scope>
    <source>
        <strain evidence="14 15">SAOS 44</strain>
    </source>
</reference>
<dbReference type="STRING" id="1714354.BLL40_15095"/>
<evidence type="ECO:0000256" key="2">
    <source>
        <dbReference type="ARBA" id="ARBA00004651"/>
    </source>
</evidence>
<gene>
    <name evidence="14" type="ORF">BLL40_15095</name>
</gene>
<dbReference type="SMART" id="SM00388">
    <property type="entry name" value="HisKA"/>
    <property type="match status" value="1"/>
</dbReference>
<dbReference type="Pfam" id="PF00512">
    <property type="entry name" value="HisKA"/>
    <property type="match status" value="1"/>
</dbReference>
<dbReference type="Proteomes" id="UP000186524">
    <property type="component" value="Unassembled WGS sequence"/>
</dbReference>
<dbReference type="PANTHER" id="PTHR43047">
    <property type="entry name" value="TWO-COMPONENT HISTIDINE PROTEIN KINASE"/>
    <property type="match status" value="1"/>
</dbReference>
<keyword evidence="4 10" id="KW-0597">Phosphoprotein</keyword>
<keyword evidence="7" id="KW-0418">Kinase</keyword>
<dbReference type="AlphaFoldDB" id="A0A1Q5P050"/>
<keyword evidence="8" id="KW-0067">ATP-binding</keyword>
<feature type="domain" description="Histidine kinase" evidence="12">
    <location>
        <begin position="902"/>
        <end position="1001"/>
    </location>
</feature>
<dbReference type="SUPFAM" id="SSF55874">
    <property type="entry name" value="ATPase domain of HSP90 chaperone/DNA topoisomerase II/histidine kinase"/>
    <property type="match status" value="2"/>
</dbReference>
<comment type="subcellular location">
    <subcellularLocation>
        <location evidence="2">Cell membrane</location>
        <topology evidence="2">Multi-pass membrane protein</topology>
    </subcellularLocation>
</comment>
<organism evidence="14 15">
    <name type="scientific">Domibacillus mangrovi</name>
    <dbReference type="NCBI Taxonomy" id="1714354"/>
    <lineage>
        <taxon>Bacteria</taxon>
        <taxon>Bacillati</taxon>
        <taxon>Bacillota</taxon>
        <taxon>Bacilli</taxon>
        <taxon>Bacillales</taxon>
        <taxon>Bacillaceae</taxon>
        <taxon>Domibacillus</taxon>
    </lineage>
</organism>
<dbReference type="CDD" id="cd00082">
    <property type="entry name" value="HisKA"/>
    <property type="match status" value="1"/>
</dbReference>
<keyword evidence="6" id="KW-0547">Nucleotide-binding</keyword>
<dbReference type="RefSeq" id="WP_073712695.1">
    <property type="nucleotide sequence ID" value="NZ_MRWQ01000021.1"/>
</dbReference>
<evidence type="ECO:0000256" key="7">
    <source>
        <dbReference type="ARBA" id="ARBA00022777"/>
    </source>
</evidence>
<proteinExistence type="predicted"/>
<dbReference type="Gene3D" id="3.30.565.10">
    <property type="entry name" value="Histidine kinase-like ATPase, C-terminal domain"/>
    <property type="match status" value="2"/>
</dbReference>
<accession>A0A1Q5P050</accession>
<dbReference type="Pfam" id="PF07695">
    <property type="entry name" value="7TMR-DISM_7TM"/>
    <property type="match status" value="1"/>
</dbReference>
<dbReference type="PROSITE" id="PS50110">
    <property type="entry name" value="RESPONSE_REGULATORY"/>
    <property type="match status" value="1"/>
</dbReference>
<dbReference type="Gene3D" id="1.10.287.130">
    <property type="match status" value="1"/>
</dbReference>
<dbReference type="GO" id="GO:0009927">
    <property type="term" value="F:histidine phosphotransfer kinase activity"/>
    <property type="evidence" value="ECO:0007669"/>
    <property type="project" value="TreeGrafter"/>
</dbReference>
<evidence type="ECO:0000256" key="4">
    <source>
        <dbReference type="ARBA" id="ARBA00022553"/>
    </source>
</evidence>
<dbReference type="Pfam" id="PF02518">
    <property type="entry name" value="HATPase_c"/>
    <property type="match status" value="2"/>
</dbReference>
<dbReference type="SUPFAM" id="SSF47384">
    <property type="entry name" value="Homodimeric domain of signal transducing histidine kinase"/>
    <property type="match status" value="1"/>
</dbReference>
<dbReference type="SUPFAM" id="SSF49785">
    <property type="entry name" value="Galactose-binding domain-like"/>
    <property type="match status" value="1"/>
</dbReference>
<keyword evidence="15" id="KW-1185">Reference proteome</keyword>
<feature type="transmembrane region" description="Helical" evidence="11">
    <location>
        <begin position="261"/>
        <end position="285"/>
    </location>
</feature>
<dbReference type="GO" id="GO:0005524">
    <property type="term" value="F:ATP binding"/>
    <property type="evidence" value="ECO:0007669"/>
    <property type="project" value="UniProtKB-KW"/>
</dbReference>
<dbReference type="InterPro" id="IPR004358">
    <property type="entry name" value="Sig_transdc_His_kin-like_C"/>
</dbReference>
<protein>
    <recommendedName>
        <fullName evidence="3">histidine kinase</fullName>
        <ecNumber evidence="3">2.7.13.3</ecNumber>
    </recommendedName>
</protein>
<evidence type="ECO:0000256" key="3">
    <source>
        <dbReference type="ARBA" id="ARBA00012438"/>
    </source>
</evidence>